<proteinExistence type="predicted"/>
<protein>
    <submittedName>
        <fullName evidence="1">Uncharacterized protein</fullName>
    </submittedName>
</protein>
<dbReference type="AlphaFoldDB" id="A0AA88KZH2"/>
<dbReference type="Proteomes" id="UP001187531">
    <property type="component" value="Unassembled WGS sequence"/>
</dbReference>
<sequence length="88" mass="10501">MFKRQFYHVSVTDLNMKRIERYDRALRSFTKKVLHLPKSTATSFQQTKVRDGGLDLPCIFERVMKFLRGQLRKLQTSLHGSLHWHRPS</sequence>
<evidence type="ECO:0000313" key="1">
    <source>
        <dbReference type="EMBL" id="KAK2713338.1"/>
    </source>
</evidence>
<keyword evidence="2" id="KW-1185">Reference proteome</keyword>
<reference evidence="1" key="1">
    <citation type="submission" date="2023-07" db="EMBL/GenBank/DDBJ databases">
        <title>Chromosome-level genome assembly of Artemia franciscana.</title>
        <authorList>
            <person name="Jo E."/>
        </authorList>
    </citation>
    <scope>NUCLEOTIDE SEQUENCE</scope>
    <source>
        <tissue evidence="1">Whole body</tissue>
    </source>
</reference>
<dbReference type="EMBL" id="JAVRJZ010000014">
    <property type="protein sequence ID" value="KAK2713338.1"/>
    <property type="molecule type" value="Genomic_DNA"/>
</dbReference>
<evidence type="ECO:0000313" key="2">
    <source>
        <dbReference type="Proteomes" id="UP001187531"/>
    </source>
</evidence>
<comment type="caution">
    <text evidence="1">The sequence shown here is derived from an EMBL/GenBank/DDBJ whole genome shotgun (WGS) entry which is preliminary data.</text>
</comment>
<name>A0AA88KZH2_ARTSF</name>
<accession>A0AA88KZH2</accession>
<gene>
    <name evidence="1" type="ORF">QYM36_009264</name>
</gene>
<organism evidence="1 2">
    <name type="scientific">Artemia franciscana</name>
    <name type="common">Brine shrimp</name>
    <name type="synonym">Artemia sanfranciscana</name>
    <dbReference type="NCBI Taxonomy" id="6661"/>
    <lineage>
        <taxon>Eukaryota</taxon>
        <taxon>Metazoa</taxon>
        <taxon>Ecdysozoa</taxon>
        <taxon>Arthropoda</taxon>
        <taxon>Crustacea</taxon>
        <taxon>Branchiopoda</taxon>
        <taxon>Anostraca</taxon>
        <taxon>Artemiidae</taxon>
        <taxon>Artemia</taxon>
    </lineage>
</organism>